<comment type="pathway">
    <text evidence="1">Cofactor biosynthesis; molybdopterin biosynthesis.</text>
</comment>
<dbReference type="Pfam" id="PF02391">
    <property type="entry name" value="MoaE"/>
    <property type="match status" value="1"/>
</dbReference>
<comment type="subunit">
    <text evidence="6">Heterotetramer of 2 MoaD subunits and 2 MoaE subunits. Also stable as homodimer. The enzyme changes between these two forms during catalysis.</text>
</comment>
<keyword evidence="13" id="KW-1185">Reference proteome</keyword>
<evidence type="ECO:0000256" key="10">
    <source>
        <dbReference type="ARBA" id="ARBA00032474"/>
    </source>
</evidence>
<dbReference type="InterPro" id="IPR003448">
    <property type="entry name" value="Mopterin_biosynth_MoaE"/>
</dbReference>
<proteinExistence type="inferred from homology"/>
<dbReference type="EC" id="2.8.1.12" evidence="3"/>
<protein>
    <recommendedName>
        <fullName evidence="4">Molybdopterin synthase catalytic subunit</fullName>
        <ecNumber evidence="3">2.8.1.12</ecNumber>
    </recommendedName>
    <alternativeName>
        <fullName evidence="9">MPT synthase subunit 2</fullName>
    </alternativeName>
    <alternativeName>
        <fullName evidence="7">Molybdenum cofactor biosynthesis protein E</fullName>
    </alternativeName>
    <alternativeName>
        <fullName evidence="8">Molybdopterin-converting factor large subunit</fullName>
    </alternativeName>
    <alternativeName>
        <fullName evidence="10">Molybdopterin-converting factor subunit 2</fullName>
    </alternativeName>
</protein>
<organism evidence="12 13">
    <name type="scientific">Fodinibius salsisoli</name>
    <dbReference type="NCBI Taxonomy" id="2820877"/>
    <lineage>
        <taxon>Bacteria</taxon>
        <taxon>Pseudomonadati</taxon>
        <taxon>Balneolota</taxon>
        <taxon>Balneolia</taxon>
        <taxon>Balneolales</taxon>
        <taxon>Balneolaceae</taxon>
        <taxon>Fodinibius</taxon>
    </lineage>
</organism>
<evidence type="ECO:0000256" key="8">
    <source>
        <dbReference type="ARBA" id="ARBA00030407"/>
    </source>
</evidence>
<evidence type="ECO:0000313" key="13">
    <source>
        <dbReference type="Proteomes" id="UP001207918"/>
    </source>
</evidence>
<evidence type="ECO:0000256" key="11">
    <source>
        <dbReference type="ARBA" id="ARBA00049878"/>
    </source>
</evidence>
<dbReference type="Gene3D" id="3.90.1170.40">
    <property type="entry name" value="Molybdopterin biosynthesis MoaE subunit"/>
    <property type="match status" value="1"/>
</dbReference>
<comment type="similarity">
    <text evidence="2">Belongs to the MoaE family.</text>
</comment>
<sequence length="146" mass="16434">MTSDNITKRCMIKLTDQPIEVQEAINQASSDSAGAIATFIGTVRNLTDGKRVEKLDFESYEKMALTELQNILDQAKEQWPIQKAAVVHRTGELAISDIAVCIAVSSPHRAEAFEACRFIIDTLKKTVPIWKKEFFEDDEVWISAYP</sequence>
<name>A0ABT3PTH9_9BACT</name>
<evidence type="ECO:0000256" key="3">
    <source>
        <dbReference type="ARBA" id="ARBA00011950"/>
    </source>
</evidence>
<comment type="catalytic activity">
    <reaction evidence="11">
        <text>2 [molybdopterin-synthase sulfur-carrier protein]-C-terminal-Gly-aminoethanethioate + cyclic pyranopterin phosphate + H2O = molybdopterin + 2 [molybdopterin-synthase sulfur-carrier protein]-C-terminal Gly-Gly + 2 H(+)</text>
        <dbReference type="Rhea" id="RHEA:26333"/>
        <dbReference type="Rhea" id="RHEA-COMP:12202"/>
        <dbReference type="Rhea" id="RHEA-COMP:19907"/>
        <dbReference type="ChEBI" id="CHEBI:15377"/>
        <dbReference type="ChEBI" id="CHEBI:15378"/>
        <dbReference type="ChEBI" id="CHEBI:58698"/>
        <dbReference type="ChEBI" id="CHEBI:59648"/>
        <dbReference type="ChEBI" id="CHEBI:90778"/>
        <dbReference type="ChEBI" id="CHEBI:232372"/>
        <dbReference type="EC" id="2.8.1.12"/>
    </reaction>
</comment>
<dbReference type="CDD" id="cd00756">
    <property type="entry name" value="MoaE"/>
    <property type="match status" value="1"/>
</dbReference>
<evidence type="ECO:0000256" key="9">
    <source>
        <dbReference type="ARBA" id="ARBA00030781"/>
    </source>
</evidence>
<dbReference type="InterPro" id="IPR036563">
    <property type="entry name" value="MoaE_sf"/>
</dbReference>
<accession>A0ABT3PTH9</accession>
<dbReference type="SUPFAM" id="SSF54690">
    <property type="entry name" value="Molybdopterin synthase subunit MoaE"/>
    <property type="match status" value="1"/>
</dbReference>
<dbReference type="Proteomes" id="UP001207918">
    <property type="component" value="Unassembled WGS sequence"/>
</dbReference>
<gene>
    <name evidence="12" type="ORF">J6I44_20030</name>
</gene>
<evidence type="ECO:0000256" key="5">
    <source>
        <dbReference type="ARBA" id="ARBA00023150"/>
    </source>
</evidence>
<evidence type="ECO:0000256" key="7">
    <source>
        <dbReference type="ARBA" id="ARBA00029745"/>
    </source>
</evidence>
<evidence type="ECO:0000313" key="12">
    <source>
        <dbReference type="EMBL" id="MCW9709161.1"/>
    </source>
</evidence>
<comment type="caution">
    <text evidence="12">The sequence shown here is derived from an EMBL/GenBank/DDBJ whole genome shotgun (WGS) entry which is preliminary data.</text>
</comment>
<dbReference type="PANTHER" id="PTHR23404">
    <property type="entry name" value="MOLYBDOPTERIN SYNTHASE RELATED"/>
    <property type="match status" value="1"/>
</dbReference>
<reference evidence="12 13" key="1">
    <citation type="submission" date="2021-03" db="EMBL/GenBank/DDBJ databases">
        <title>Aliifodinibius sp. nov., a new bacterium isolated from saline soil.</title>
        <authorList>
            <person name="Galisteo C."/>
            <person name="De La Haba R."/>
            <person name="Sanchez-Porro C."/>
            <person name="Ventosa A."/>
        </authorList>
    </citation>
    <scope>NUCLEOTIDE SEQUENCE [LARGE SCALE GENOMIC DNA]</scope>
    <source>
        <strain evidence="12 13">1BSP15-2V2</strain>
    </source>
</reference>
<dbReference type="EMBL" id="JAGGJA010000024">
    <property type="protein sequence ID" value="MCW9709161.1"/>
    <property type="molecule type" value="Genomic_DNA"/>
</dbReference>
<evidence type="ECO:0000256" key="2">
    <source>
        <dbReference type="ARBA" id="ARBA00005426"/>
    </source>
</evidence>
<keyword evidence="5" id="KW-0501">Molybdenum cofactor biosynthesis</keyword>
<evidence type="ECO:0000256" key="4">
    <source>
        <dbReference type="ARBA" id="ARBA00013858"/>
    </source>
</evidence>
<evidence type="ECO:0000256" key="6">
    <source>
        <dbReference type="ARBA" id="ARBA00026066"/>
    </source>
</evidence>
<evidence type="ECO:0000256" key="1">
    <source>
        <dbReference type="ARBA" id="ARBA00005046"/>
    </source>
</evidence>